<comment type="caution">
    <text evidence="1">The sequence shown here is derived from an EMBL/GenBank/DDBJ whole genome shotgun (WGS) entry which is preliminary data.</text>
</comment>
<dbReference type="AlphaFoldDB" id="A0AAD2FPG8"/>
<evidence type="ECO:0000313" key="1">
    <source>
        <dbReference type="EMBL" id="CAJ1948385.1"/>
    </source>
</evidence>
<reference evidence="1" key="1">
    <citation type="submission" date="2023-08" db="EMBL/GenBank/DDBJ databases">
        <authorList>
            <person name="Audoor S."/>
            <person name="Bilcke G."/>
        </authorList>
    </citation>
    <scope>NUCLEOTIDE SEQUENCE</scope>
</reference>
<proteinExistence type="predicted"/>
<dbReference type="Proteomes" id="UP001295423">
    <property type="component" value="Unassembled WGS sequence"/>
</dbReference>
<accession>A0AAD2FPG8</accession>
<evidence type="ECO:0000313" key="2">
    <source>
        <dbReference type="Proteomes" id="UP001295423"/>
    </source>
</evidence>
<name>A0AAD2FPG8_9STRA</name>
<protein>
    <submittedName>
        <fullName evidence="1">Uncharacterized protein</fullName>
    </submittedName>
</protein>
<dbReference type="EMBL" id="CAKOGP040001747">
    <property type="protein sequence ID" value="CAJ1948385.1"/>
    <property type="molecule type" value="Genomic_DNA"/>
</dbReference>
<sequence>MNNMQQVIHQNSATVAYIRQHDYPSALESSASVLLLLQHLDTTPSGTTSTIPSPLDCLDQCMLLSEVDTTSNDRANRKTAFVYEQGILLPPTATEYTMVSAVVIFNSALAHQLFAQQQQDKDASQRYLLMSRRLYGLAYGVHSRACHSMLFQFVVINNMAVIDQQTGNPEQSTQYFKHLMTVLLLMVDQGCTSRLRHLRGFTRNVPSSAESQAAAAA</sequence>
<organism evidence="1 2">
    <name type="scientific">Cylindrotheca closterium</name>
    <dbReference type="NCBI Taxonomy" id="2856"/>
    <lineage>
        <taxon>Eukaryota</taxon>
        <taxon>Sar</taxon>
        <taxon>Stramenopiles</taxon>
        <taxon>Ochrophyta</taxon>
        <taxon>Bacillariophyta</taxon>
        <taxon>Bacillariophyceae</taxon>
        <taxon>Bacillariophycidae</taxon>
        <taxon>Bacillariales</taxon>
        <taxon>Bacillariaceae</taxon>
        <taxon>Cylindrotheca</taxon>
    </lineage>
</organism>
<keyword evidence="2" id="KW-1185">Reference proteome</keyword>
<gene>
    <name evidence="1" type="ORF">CYCCA115_LOCUS11590</name>
</gene>